<evidence type="ECO:0000313" key="5">
    <source>
        <dbReference type="EMBL" id="KAG7309935.1"/>
    </source>
</evidence>
<dbReference type="InterPro" id="IPR007588">
    <property type="entry name" value="Znf_FLYWCH"/>
</dbReference>
<protein>
    <recommendedName>
        <fullName evidence="4">FLYWCH-type domain-containing protein</fullName>
    </recommendedName>
</protein>
<name>A0ABQ7QY09_PLUXY</name>
<gene>
    <name evidence="5" type="ORF">JYU34_004450</name>
</gene>
<keyword evidence="1" id="KW-0479">Metal-binding</keyword>
<accession>A0ABQ7QY09</accession>
<evidence type="ECO:0000256" key="3">
    <source>
        <dbReference type="ARBA" id="ARBA00022833"/>
    </source>
</evidence>
<keyword evidence="3" id="KW-0862">Zinc</keyword>
<evidence type="ECO:0000259" key="4">
    <source>
        <dbReference type="Pfam" id="PF04500"/>
    </source>
</evidence>
<dbReference type="EMBL" id="JAHIBW010000006">
    <property type="protein sequence ID" value="KAG7309935.1"/>
    <property type="molecule type" value="Genomic_DNA"/>
</dbReference>
<evidence type="ECO:0000256" key="1">
    <source>
        <dbReference type="ARBA" id="ARBA00022723"/>
    </source>
</evidence>
<comment type="caution">
    <text evidence="5">The sequence shown here is derived from an EMBL/GenBank/DDBJ whole genome shotgun (WGS) entry which is preliminary data.</text>
</comment>
<proteinExistence type="predicted"/>
<dbReference type="Pfam" id="PF04500">
    <property type="entry name" value="FLYWCH"/>
    <property type="match status" value="1"/>
</dbReference>
<keyword evidence="6" id="KW-1185">Reference proteome</keyword>
<sequence>MPHPSRLRFETTRFGNPVIVFGRFRFNRWSGSRGREVRWTCSRAGTGCRASLITVDNVVTRTKGTHKH</sequence>
<organism evidence="5 6">
    <name type="scientific">Plutella xylostella</name>
    <name type="common">Diamondback moth</name>
    <name type="synonym">Plutella maculipennis</name>
    <dbReference type="NCBI Taxonomy" id="51655"/>
    <lineage>
        <taxon>Eukaryota</taxon>
        <taxon>Metazoa</taxon>
        <taxon>Ecdysozoa</taxon>
        <taxon>Arthropoda</taxon>
        <taxon>Hexapoda</taxon>
        <taxon>Insecta</taxon>
        <taxon>Pterygota</taxon>
        <taxon>Neoptera</taxon>
        <taxon>Endopterygota</taxon>
        <taxon>Lepidoptera</taxon>
        <taxon>Glossata</taxon>
        <taxon>Ditrysia</taxon>
        <taxon>Yponomeutoidea</taxon>
        <taxon>Plutellidae</taxon>
        <taxon>Plutella</taxon>
    </lineage>
</organism>
<reference evidence="5 6" key="1">
    <citation type="submission" date="2021-06" db="EMBL/GenBank/DDBJ databases">
        <title>A haploid diamondback moth (Plutella xylostella L.) genome assembly resolves 31 chromosomes and identifies a diamide resistance mutation.</title>
        <authorList>
            <person name="Ward C.M."/>
            <person name="Perry K.D."/>
            <person name="Baker G."/>
            <person name="Powis K."/>
            <person name="Heckel D.G."/>
            <person name="Baxter S.W."/>
        </authorList>
    </citation>
    <scope>NUCLEOTIDE SEQUENCE [LARGE SCALE GENOMIC DNA]</scope>
    <source>
        <strain evidence="5 6">LV</strain>
        <tissue evidence="5">Single pupa</tissue>
    </source>
</reference>
<evidence type="ECO:0000256" key="2">
    <source>
        <dbReference type="ARBA" id="ARBA00022771"/>
    </source>
</evidence>
<dbReference type="Gene3D" id="2.20.25.240">
    <property type="match status" value="1"/>
</dbReference>
<feature type="domain" description="FLYWCH-type" evidence="4">
    <location>
        <begin position="9"/>
        <end position="68"/>
    </location>
</feature>
<keyword evidence="2" id="KW-0863">Zinc-finger</keyword>
<evidence type="ECO:0000313" key="6">
    <source>
        <dbReference type="Proteomes" id="UP000823941"/>
    </source>
</evidence>
<dbReference type="Proteomes" id="UP000823941">
    <property type="component" value="Chromosome 6"/>
</dbReference>